<organism evidence="2 3">
    <name type="scientific">Marinobacter zhanjiangensis</name>
    <dbReference type="NCBI Taxonomy" id="578215"/>
    <lineage>
        <taxon>Bacteria</taxon>
        <taxon>Pseudomonadati</taxon>
        <taxon>Pseudomonadota</taxon>
        <taxon>Gammaproteobacteria</taxon>
        <taxon>Pseudomonadales</taxon>
        <taxon>Marinobacteraceae</taxon>
        <taxon>Marinobacter</taxon>
    </lineage>
</organism>
<dbReference type="SUPFAM" id="SSF52540">
    <property type="entry name" value="P-loop containing nucleoside triphosphate hydrolases"/>
    <property type="match status" value="1"/>
</dbReference>
<sequence length="1132" mass="125792">MPLSDTVYVERRFQRSIRIDTDLQNPDALTGFICPESSAVVLSTMATHIAESGQAAFTWTGPYGSGKSSLVIALSALTAKSKAQRDQAKHAVGEATAQKVWSALPPGKQGWTVIPVVGQRASARKVIGEALIQNGLAYLEPDEGWNDTNIVQTLLNAANNIPGKAGLILFIDEMGKFLEAAARDGSDLYLFQQLAEIASRSNGKLVVIGILHQAFEEYANRLSRDARDEWSKIQGRFVDLAVNTAGEEQVDLLARAIHSDHDSNTVGHQSSVTAETIRSHKPGVSENLALLLENTWPLHPVVAALLGPISRRRFGQNQRSLFGFLNSAEPNGFQDFLRTSDGQETYSPGRLWDYLRVNLEPSIIASPDGHRWAMAAEALDRCEANGASPVHIQLLKTIAVLDLFRERSGLYPGKELLYTTTQAPTEAVDAALEDLRRWSFIIYRKHLSSYAIYAGSDFDIESAIEQALQEVRDVNFETLQRMAGMQPILAKRHYFETGALRWFDVQLGSLTAATSNATQFIAHQGTIGLYLLALPTEGEDTQSARSRCKEASKKASKEDLNVIVGFPLQAWTIIELAKELKALEKVREEHTEIQGDLVAHREVNSRLIALQNQLEAELQQAMLNAVWFENGQELKRMTIRSLNNKASDVAEELYPETPRIKNELLNRTKPSSSAIAAQNSLLKAMANNLGESRLGISGYPAEGGLFESLLEYTKLYGSNKEVLDFLKPSWEEDPARLYTAWRKAAEHLEANSDRSIGIDELYEIWEDKPIGLKRGLMPILAVAFILSQRSNLAFYREGIFQPLFTDLDVDYLAKDPASIQVRWMDLNHLSKTLLSGLAEVVRELDTANPLKELEPIDVARGLVAIFDRLPNWTKRTQRLSATAMKVRTIFKHASDPNQLLFSDLPGVYQANADIQKSEVANAVITTIREAMKELDDAYPKMLERMSSILLTELQVPSDSPQALTELRDRAENIKQMSGDFRLDAFTNRIAVLDGTNESIEGVGSLAANKPPRDWVDADLDAAFIETAALAQKFVRTESYARVQGRKDKRHAMAVIISRDGQPKPMEADFQITERDRPKVDELVSRLKESVQSDSSNKKAVILAALAELSSEYMSLETDTEQLSFLEETDVTS</sequence>
<gene>
    <name evidence="2" type="ORF">GCM10007071_07410</name>
</gene>
<dbReference type="EMBL" id="BMXV01000002">
    <property type="protein sequence ID" value="GGY63338.1"/>
    <property type="molecule type" value="Genomic_DNA"/>
</dbReference>
<accession>A0ABQ3AT70</accession>
<keyword evidence="1" id="KW-0175">Coiled coil</keyword>
<evidence type="ECO:0000256" key="1">
    <source>
        <dbReference type="SAM" id="Coils"/>
    </source>
</evidence>
<name>A0ABQ3AT70_9GAMM</name>
<evidence type="ECO:0000313" key="3">
    <source>
        <dbReference type="Proteomes" id="UP000601597"/>
    </source>
</evidence>
<comment type="caution">
    <text evidence="2">The sequence shown here is derived from an EMBL/GenBank/DDBJ whole genome shotgun (WGS) entry which is preliminary data.</text>
</comment>
<dbReference type="InterPro" id="IPR027417">
    <property type="entry name" value="P-loop_NTPase"/>
</dbReference>
<evidence type="ECO:0000313" key="2">
    <source>
        <dbReference type="EMBL" id="GGY63338.1"/>
    </source>
</evidence>
<keyword evidence="3" id="KW-1185">Reference proteome</keyword>
<reference evidence="3" key="1">
    <citation type="journal article" date="2019" name="Int. J. Syst. Evol. Microbiol.">
        <title>The Global Catalogue of Microorganisms (GCM) 10K type strain sequencing project: providing services to taxonomists for standard genome sequencing and annotation.</title>
        <authorList>
            <consortium name="The Broad Institute Genomics Platform"/>
            <consortium name="The Broad Institute Genome Sequencing Center for Infectious Disease"/>
            <person name="Wu L."/>
            <person name="Ma J."/>
        </authorList>
    </citation>
    <scope>NUCLEOTIDE SEQUENCE [LARGE SCALE GENOMIC DNA]</scope>
    <source>
        <strain evidence="3">KCTC 22280</strain>
    </source>
</reference>
<dbReference type="RefSeq" id="WP_189573086.1">
    <property type="nucleotide sequence ID" value="NZ_BMXV01000002.1"/>
</dbReference>
<proteinExistence type="predicted"/>
<evidence type="ECO:0008006" key="4">
    <source>
        <dbReference type="Google" id="ProtNLM"/>
    </source>
</evidence>
<dbReference type="Proteomes" id="UP000601597">
    <property type="component" value="Unassembled WGS sequence"/>
</dbReference>
<protein>
    <recommendedName>
        <fullName evidence="4">ATP-binding protein</fullName>
    </recommendedName>
</protein>
<feature type="coiled-coil region" evidence="1">
    <location>
        <begin position="573"/>
        <end position="624"/>
    </location>
</feature>